<dbReference type="EMBL" id="ADBJ01000063">
    <property type="protein sequence ID" value="EFA74507.1"/>
    <property type="molecule type" value="Genomic_DNA"/>
</dbReference>
<dbReference type="AlphaFoldDB" id="D3BVK4"/>
<dbReference type="RefSeq" id="XP_020426641.1">
    <property type="nucleotide sequence ID" value="XM_020571052.1"/>
</dbReference>
<evidence type="ECO:0000313" key="1">
    <source>
        <dbReference type="EMBL" id="EFA74507.1"/>
    </source>
</evidence>
<reference evidence="1 2" key="1">
    <citation type="journal article" date="2011" name="Genome Res.">
        <title>Phylogeny-wide analysis of social amoeba genomes highlights ancient origins for complex intercellular communication.</title>
        <authorList>
            <person name="Heidel A.J."/>
            <person name="Lawal H.M."/>
            <person name="Felder M."/>
            <person name="Schilde C."/>
            <person name="Helps N.R."/>
            <person name="Tunggal B."/>
            <person name="Rivero F."/>
            <person name="John U."/>
            <person name="Schleicher M."/>
            <person name="Eichinger L."/>
            <person name="Platzer M."/>
            <person name="Noegel A.A."/>
            <person name="Schaap P."/>
            <person name="Gloeckner G."/>
        </authorList>
    </citation>
    <scope>NUCLEOTIDE SEQUENCE [LARGE SCALE GENOMIC DNA]</scope>
    <source>
        <strain evidence="2">ATCC 26659 / Pp 5 / PN500</strain>
    </source>
</reference>
<dbReference type="InParanoid" id="D3BVK4"/>
<gene>
    <name evidence="1" type="ORF">PPL_00005</name>
</gene>
<dbReference type="GeneID" id="31355539"/>
<protein>
    <submittedName>
        <fullName evidence="1">Uncharacterized protein</fullName>
    </submittedName>
</protein>
<organism evidence="1 2">
    <name type="scientific">Heterostelium pallidum (strain ATCC 26659 / Pp 5 / PN500)</name>
    <name type="common">Cellular slime mold</name>
    <name type="synonym">Polysphondylium pallidum</name>
    <dbReference type="NCBI Taxonomy" id="670386"/>
    <lineage>
        <taxon>Eukaryota</taxon>
        <taxon>Amoebozoa</taxon>
        <taxon>Evosea</taxon>
        <taxon>Eumycetozoa</taxon>
        <taxon>Dictyostelia</taxon>
        <taxon>Acytosteliales</taxon>
        <taxon>Acytosteliaceae</taxon>
        <taxon>Heterostelium</taxon>
    </lineage>
</organism>
<dbReference type="Proteomes" id="UP000001396">
    <property type="component" value="Unassembled WGS sequence"/>
</dbReference>
<proteinExistence type="predicted"/>
<comment type="caution">
    <text evidence="1">The sequence shown here is derived from an EMBL/GenBank/DDBJ whole genome shotgun (WGS) entry which is preliminary data.</text>
</comment>
<keyword evidence="2" id="KW-1185">Reference proteome</keyword>
<accession>D3BVK4</accession>
<evidence type="ECO:0000313" key="2">
    <source>
        <dbReference type="Proteomes" id="UP000001396"/>
    </source>
</evidence>
<sequence>MKLFQDSTNLLFHLHNIIQSFYLKNINNLNNKENLNSIDSKDIYNQSDQFSNFTILKQLKVFIKEYRESEIKTAIMIFLKFQNNITSGSGGASLREYGDKSKHSTICSTNREAAKESVDKTRFVIGVGSGNLTHIQRMKGVKYSPATERITESLQRYSFDYKHQFPTSSIHLRFLVQTSIN</sequence>
<name>D3BVK4_HETP5</name>